<dbReference type="InterPro" id="IPR050560">
    <property type="entry name" value="MYB_TF"/>
</dbReference>
<name>A0A7S0MMI0_9CRYP</name>
<feature type="domain" description="HTH myb-type" evidence="3">
    <location>
        <begin position="16"/>
        <end position="60"/>
    </location>
</feature>
<feature type="region of interest" description="Disordered" evidence="1">
    <location>
        <begin position="534"/>
        <end position="559"/>
    </location>
</feature>
<dbReference type="GO" id="GO:0000978">
    <property type="term" value="F:RNA polymerase II cis-regulatory region sequence-specific DNA binding"/>
    <property type="evidence" value="ECO:0007669"/>
    <property type="project" value="TreeGrafter"/>
</dbReference>
<feature type="domain" description="HTH myb-type" evidence="3">
    <location>
        <begin position="172"/>
        <end position="224"/>
    </location>
</feature>
<dbReference type="GO" id="GO:0005634">
    <property type="term" value="C:nucleus"/>
    <property type="evidence" value="ECO:0007669"/>
    <property type="project" value="TreeGrafter"/>
</dbReference>
<dbReference type="CDD" id="cd00167">
    <property type="entry name" value="SANT"/>
    <property type="match status" value="4"/>
</dbReference>
<evidence type="ECO:0000313" key="4">
    <source>
        <dbReference type="EMBL" id="CAD8643660.1"/>
    </source>
</evidence>
<feature type="domain" description="Myb-like" evidence="2">
    <location>
        <begin position="225"/>
        <end position="275"/>
    </location>
</feature>
<dbReference type="Gene3D" id="1.10.10.60">
    <property type="entry name" value="Homeodomain-like"/>
    <property type="match status" value="4"/>
</dbReference>
<proteinExistence type="predicted"/>
<dbReference type="AlphaFoldDB" id="A0A7S0MMI0"/>
<dbReference type="EMBL" id="HBEZ01038738">
    <property type="protein sequence ID" value="CAD8643660.1"/>
    <property type="molecule type" value="Transcribed_RNA"/>
</dbReference>
<sequence length="651" mass="71299">MPCMRSPAPTRERPKPWTPHEDQLLLSIISGAGKKDWSNISLSLGDRTGKQCRQRYNYHLEQEYKKGGWTSEEDRTIIRLQAELGNSWSKIAKVLPGRNDNSVKNRWYCALLRQDAQSATSPSSSDSLVAGPGAARSIKRIKIARSEKSFEVPFEAQKCREPSAELQAKKVQPKIRTTPWTWEEDQELLNVVHHSKRRDWQVIAQQLHGGRTGKQCRQRFNYHLQHDFKTGGWTREEDQIIFDEQSRLGNCWSRIARLLPGRSDNAVKNRWYCALMQRRSRRGSLSPAPADSRGATCPDTGETLSSSSSPEPDGMLCCDYGAFLQSECRDNPPSMYEDTGSDFCKQSPIGDIPIRGVCAHFSSLGEESTHGVADESRLPCTNDIASGTHGAATTTPPPLDFGDSACACKELLNVRDVGTLGRAERKRAREDPAGLESATACLESAEDAAVPGSIRRGSVAVADGVHPRGNWARRLSRVETPASLSRHVRHSWLLRRLLSDSYAALSQSLDSGVSAATPARRNFAECLRSEELVDAPGGHRDTQGELVHGSERRVDASEEGLNAPVEDWLESAAEDISGGGGSGGRLMWPTSMEDSSIAWTTWAAEEGCLADSGPNLSAVAEGEPVAEPAAEELLLSCPAQFLVSLPWDGSG</sequence>
<evidence type="ECO:0000259" key="3">
    <source>
        <dbReference type="PROSITE" id="PS51294"/>
    </source>
</evidence>
<dbReference type="SMART" id="SM00717">
    <property type="entry name" value="SANT"/>
    <property type="match status" value="4"/>
</dbReference>
<feature type="domain" description="Myb-like" evidence="2">
    <location>
        <begin position="172"/>
        <end position="224"/>
    </location>
</feature>
<gene>
    <name evidence="4" type="ORF">CCUR1050_LOCUS21344</name>
</gene>
<dbReference type="PANTHER" id="PTHR45614">
    <property type="entry name" value="MYB PROTEIN-RELATED"/>
    <property type="match status" value="1"/>
</dbReference>
<feature type="domain" description="HTH myb-type" evidence="3">
    <location>
        <begin position="225"/>
        <end position="279"/>
    </location>
</feature>
<dbReference type="PANTHER" id="PTHR45614:SF274">
    <property type="entry name" value="MYB-LIKE DNA-BINDING PROTEIN"/>
    <property type="match status" value="1"/>
</dbReference>
<evidence type="ECO:0000259" key="2">
    <source>
        <dbReference type="PROSITE" id="PS50090"/>
    </source>
</evidence>
<reference evidence="4" key="1">
    <citation type="submission" date="2021-01" db="EMBL/GenBank/DDBJ databases">
        <authorList>
            <person name="Corre E."/>
            <person name="Pelletier E."/>
            <person name="Niang G."/>
            <person name="Scheremetjew M."/>
            <person name="Finn R."/>
            <person name="Kale V."/>
            <person name="Holt S."/>
            <person name="Cochrane G."/>
            <person name="Meng A."/>
            <person name="Brown T."/>
            <person name="Cohen L."/>
        </authorList>
    </citation>
    <scope>NUCLEOTIDE SEQUENCE</scope>
    <source>
        <strain evidence="4">CCAP979/52</strain>
    </source>
</reference>
<feature type="region of interest" description="Disordered" evidence="1">
    <location>
        <begin position="283"/>
        <end position="311"/>
    </location>
</feature>
<dbReference type="InterPro" id="IPR009057">
    <property type="entry name" value="Homeodomain-like_sf"/>
</dbReference>
<feature type="compositionally biased region" description="Basic and acidic residues" evidence="1">
    <location>
        <begin position="534"/>
        <end position="556"/>
    </location>
</feature>
<evidence type="ECO:0000256" key="1">
    <source>
        <dbReference type="SAM" id="MobiDB-lite"/>
    </source>
</evidence>
<protein>
    <submittedName>
        <fullName evidence="4">Uncharacterized protein</fullName>
    </submittedName>
</protein>
<accession>A0A7S0MMI0</accession>
<dbReference type="PROSITE" id="PS51294">
    <property type="entry name" value="HTH_MYB"/>
    <property type="match status" value="4"/>
</dbReference>
<feature type="domain" description="Myb-like" evidence="2">
    <location>
        <begin position="61"/>
        <end position="111"/>
    </location>
</feature>
<dbReference type="InterPro" id="IPR017930">
    <property type="entry name" value="Myb_dom"/>
</dbReference>
<organism evidence="4">
    <name type="scientific">Cryptomonas curvata</name>
    <dbReference type="NCBI Taxonomy" id="233186"/>
    <lineage>
        <taxon>Eukaryota</taxon>
        <taxon>Cryptophyceae</taxon>
        <taxon>Cryptomonadales</taxon>
        <taxon>Cryptomonadaceae</taxon>
        <taxon>Cryptomonas</taxon>
    </lineage>
</organism>
<dbReference type="SUPFAM" id="SSF46689">
    <property type="entry name" value="Homeodomain-like"/>
    <property type="match status" value="2"/>
</dbReference>
<dbReference type="GO" id="GO:0000981">
    <property type="term" value="F:DNA-binding transcription factor activity, RNA polymerase II-specific"/>
    <property type="evidence" value="ECO:0007669"/>
    <property type="project" value="TreeGrafter"/>
</dbReference>
<dbReference type="PROSITE" id="PS50090">
    <property type="entry name" value="MYB_LIKE"/>
    <property type="match status" value="4"/>
</dbReference>
<dbReference type="InterPro" id="IPR001005">
    <property type="entry name" value="SANT/Myb"/>
</dbReference>
<feature type="domain" description="HTH myb-type" evidence="3">
    <location>
        <begin position="61"/>
        <end position="115"/>
    </location>
</feature>
<dbReference type="Pfam" id="PF00249">
    <property type="entry name" value="Myb_DNA-binding"/>
    <property type="match status" value="4"/>
</dbReference>
<feature type="domain" description="Myb-like" evidence="2">
    <location>
        <begin position="9"/>
        <end position="60"/>
    </location>
</feature>